<comment type="subcellular location">
    <subcellularLocation>
        <location evidence="1">Cell membrane</location>
        <topology evidence="1">Multi-pass membrane protein</topology>
    </subcellularLocation>
</comment>
<feature type="transmembrane region" description="Helical" evidence="6">
    <location>
        <begin position="46"/>
        <end position="68"/>
    </location>
</feature>
<dbReference type="AlphaFoldDB" id="A0A5C8ZH13"/>
<accession>A0A5C8ZH13</accession>
<evidence type="ECO:0000256" key="4">
    <source>
        <dbReference type="ARBA" id="ARBA00022989"/>
    </source>
</evidence>
<evidence type="ECO:0000313" key="7">
    <source>
        <dbReference type="EMBL" id="TXR57335.1"/>
    </source>
</evidence>
<evidence type="ECO:0000256" key="2">
    <source>
        <dbReference type="ARBA" id="ARBA00022475"/>
    </source>
</evidence>
<evidence type="ECO:0000256" key="3">
    <source>
        <dbReference type="ARBA" id="ARBA00022692"/>
    </source>
</evidence>
<dbReference type="RefSeq" id="WP_147924976.1">
    <property type="nucleotide sequence ID" value="NZ_VKAC01000002.1"/>
</dbReference>
<keyword evidence="3 6" id="KW-0812">Transmembrane</keyword>
<gene>
    <name evidence="7" type="ORF">FMM08_03445</name>
</gene>
<dbReference type="PIRSF" id="PIRSF006324">
    <property type="entry name" value="LeuE"/>
    <property type="match status" value="1"/>
</dbReference>
<feature type="transmembrane region" description="Helical" evidence="6">
    <location>
        <begin position="153"/>
        <end position="181"/>
    </location>
</feature>
<evidence type="ECO:0000256" key="1">
    <source>
        <dbReference type="ARBA" id="ARBA00004651"/>
    </source>
</evidence>
<dbReference type="Pfam" id="PF01810">
    <property type="entry name" value="LysE"/>
    <property type="match status" value="1"/>
</dbReference>
<proteinExistence type="predicted"/>
<dbReference type="OrthoDB" id="5185770at2"/>
<organism evidence="7 8">
    <name type="scientific">Quadrisphaera setariae</name>
    <dbReference type="NCBI Taxonomy" id="2593304"/>
    <lineage>
        <taxon>Bacteria</taxon>
        <taxon>Bacillati</taxon>
        <taxon>Actinomycetota</taxon>
        <taxon>Actinomycetes</taxon>
        <taxon>Kineosporiales</taxon>
        <taxon>Kineosporiaceae</taxon>
        <taxon>Quadrisphaera</taxon>
    </lineage>
</organism>
<sequence>MSVHEAVAGFALVAALLTLVPGLDTALVLRTSLTSRRRSALATAGGIQVGCLAWGAAAALGATAVLAASQTAYRVLTLAGAAYLLWTGVRLLVAGFRKTPHDDGAHAGPRPAAGVSAGRGFTTGLVTNLLNPKVGVFYLATIPQFSAVGVPPLAMGLLLAGVHCAIGAVWLSALVIGSSALGPRMASTSFARWVDRVTGGVLVLFGVRVALSARAL</sequence>
<evidence type="ECO:0000313" key="8">
    <source>
        <dbReference type="Proteomes" id="UP000321234"/>
    </source>
</evidence>
<dbReference type="Proteomes" id="UP000321234">
    <property type="component" value="Unassembled WGS sequence"/>
</dbReference>
<keyword evidence="8" id="KW-1185">Reference proteome</keyword>
<dbReference type="InterPro" id="IPR001123">
    <property type="entry name" value="LeuE-type"/>
</dbReference>
<protein>
    <submittedName>
        <fullName evidence="7">LysE family translocator</fullName>
    </submittedName>
</protein>
<dbReference type="EMBL" id="VKAC01000002">
    <property type="protein sequence ID" value="TXR57335.1"/>
    <property type="molecule type" value="Genomic_DNA"/>
</dbReference>
<dbReference type="GO" id="GO:0005886">
    <property type="term" value="C:plasma membrane"/>
    <property type="evidence" value="ECO:0007669"/>
    <property type="project" value="UniProtKB-SubCell"/>
</dbReference>
<feature type="transmembrane region" description="Helical" evidence="6">
    <location>
        <begin position="75"/>
        <end position="93"/>
    </location>
</feature>
<keyword evidence="4 6" id="KW-1133">Transmembrane helix</keyword>
<evidence type="ECO:0000256" key="5">
    <source>
        <dbReference type="ARBA" id="ARBA00023136"/>
    </source>
</evidence>
<evidence type="ECO:0000256" key="6">
    <source>
        <dbReference type="SAM" id="Phobius"/>
    </source>
</evidence>
<dbReference type="GO" id="GO:0015171">
    <property type="term" value="F:amino acid transmembrane transporter activity"/>
    <property type="evidence" value="ECO:0007669"/>
    <property type="project" value="TreeGrafter"/>
</dbReference>
<comment type="caution">
    <text evidence="7">The sequence shown here is derived from an EMBL/GenBank/DDBJ whole genome shotgun (WGS) entry which is preliminary data.</text>
</comment>
<dbReference type="PANTHER" id="PTHR30086:SF20">
    <property type="entry name" value="ARGININE EXPORTER PROTEIN ARGO-RELATED"/>
    <property type="match status" value="1"/>
</dbReference>
<reference evidence="7 8" key="1">
    <citation type="submission" date="2019-07" db="EMBL/GenBank/DDBJ databases">
        <title>Quadrisphaera sp. strain DD2A genome sequencing and assembly.</title>
        <authorList>
            <person name="Kim I."/>
        </authorList>
    </citation>
    <scope>NUCLEOTIDE SEQUENCE [LARGE SCALE GENOMIC DNA]</scope>
    <source>
        <strain evidence="7 8">DD2A</strain>
    </source>
</reference>
<keyword evidence="5 6" id="KW-0472">Membrane</keyword>
<keyword evidence="2" id="KW-1003">Cell membrane</keyword>
<dbReference type="PANTHER" id="PTHR30086">
    <property type="entry name" value="ARGININE EXPORTER PROTEIN ARGO"/>
    <property type="match status" value="1"/>
</dbReference>
<name>A0A5C8ZH13_9ACTN</name>